<sequence>MAGLCEGGNEPPGSLKAIKRYKIKMADKSAKEKQRRYCKKIKKGRRGAGKNCKKSAQKDQSSGEPVRQATYCIGHSVSDRTVLSRTVQCEGVTALSISHFPRSTQHSAPCVQNLMRFGALDPSALVAFLKMFDDEGPPLLLILLQTVPWPKKKSRTVILIRKQRPFGGQRAV</sequence>
<evidence type="ECO:0000313" key="2">
    <source>
        <dbReference type="EMBL" id="KAJ4450114.1"/>
    </source>
</evidence>
<name>A0ABQ8TTT7_PERAM</name>
<feature type="compositionally biased region" description="Basic residues" evidence="1">
    <location>
        <begin position="33"/>
        <end position="55"/>
    </location>
</feature>
<feature type="region of interest" description="Disordered" evidence="1">
    <location>
        <begin position="29"/>
        <end position="62"/>
    </location>
</feature>
<evidence type="ECO:0000256" key="1">
    <source>
        <dbReference type="SAM" id="MobiDB-lite"/>
    </source>
</evidence>
<proteinExistence type="predicted"/>
<organism evidence="2 3">
    <name type="scientific">Periplaneta americana</name>
    <name type="common">American cockroach</name>
    <name type="synonym">Blatta americana</name>
    <dbReference type="NCBI Taxonomy" id="6978"/>
    <lineage>
        <taxon>Eukaryota</taxon>
        <taxon>Metazoa</taxon>
        <taxon>Ecdysozoa</taxon>
        <taxon>Arthropoda</taxon>
        <taxon>Hexapoda</taxon>
        <taxon>Insecta</taxon>
        <taxon>Pterygota</taxon>
        <taxon>Neoptera</taxon>
        <taxon>Polyneoptera</taxon>
        <taxon>Dictyoptera</taxon>
        <taxon>Blattodea</taxon>
        <taxon>Blattoidea</taxon>
        <taxon>Blattidae</taxon>
        <taxon>Blattinae</taxon>
        <taxon>Periplaneta</taxon>
    </lineage>
</organism>
<evidence type="ECO:0000313" key="3">
    <source>
        <dbReference type="Proteomes" id="UP001148838"/>
    </source>
</evidence>
<gene>
    <name evidence="2" type="ORF">ANN_01521</name>
</gene>
<protein>
    <submittedName>
        <fullName evidence="2">Uncharacterized protein</fullName>
    </submittedName>
</protein>
<dbReference type="EMBL" id="JAJSOF020000003">
    <property type="protein sequence ID" value="KAJ4450114.1"/>
    <property type="molecule type" value="Genomic_DNA"/>
</dbReference>
<accession>A0ABQ8TTT7</accession>
<comment type="caution">
    <text evidence="2">The sequence shown here is derived from an EMBL/GenBank/DDBJ whole genome shotgun (WGS) entry which is preliminary data.</text>
</comment>
<reference evidence="2 3" key="1">
    <citation type="journal article" date="2022" name="Allergy">
        <title>Genome assembly and annotation of Periplaneta americana reveal a comprehensive cockroach allergen profile.</title>
        <authorList>
            <person name="Wang L."/>
            <person name="Xiong Q."/>
            <person name="Saelim N."/>
            <person name="Wang L."/>
            <person name="Nong W."/>
            <person name="Wan A.T."/>
            <person name="Shi M."/>
            <person name="Liu X."/>
            <person name="Cao Q."/>
            <person name="Hui J.H.L."/>
            <person name="Sookrung N."/>
            <person name="Leung T.F."/>
            <person name="Tungtrongchitr A."/>
            <person name="Tsui S.K.W."/>
        </authorList>
    </citation>
    <scope>NUCLEOTIDE SEQUENCE [LARGE SCALE GENOMIC DNA]</scope>
    <source>
        <strain evidence="2">PWHHKU_190912</strain>
    </source>
</reference>
<keyword evidence="3" id="KW-1185">Reference proteome</keyword>
<dbReference type="Proteomes" id="UP001148838">
    <property type="component" value="Unassembled WGS sequence"/>
</dbReference>